<dbReference type="Proteomes" id="UP000193689">
    <property type="component" value="Unassembled WGS sequence"/>
</dbReference>
<accession>A0A1Y2E3R3</accession>
<dbReference type="EMBL" id="MCFJ01000005">
    <property type="protein sequence ID" value="ORY66198.1"/>
    <property type="molecule type" value="Genomic_DNA"/>
</dbReference>
<sequence>MRYVVCNLFGSILCLNSKKIAGSTTVHCPLTEKQGLTSRVLHRPRGRLRLTSVQRTSLSIKITTSPATSTSLHSRTMTEYTVSDLEYKLARASFPPSNRPDVSRKCLLMLAWSSATIYDISQMEQIMRTQHSLIDLYSYVTSRPQGISGHTPQVQYGTYCIVSYRTMHGTLPSRNKITGAPLPMRYNPVRPFSSLTGHILTQAESFHIASPRPDSHHITQPSPF</sequence>
<protein>
    <submittedName>
        <fullName evidence="1">Uncharacterized protein</fullName>
    </submittedName>
</protein>
<organism evidence="1 2">
    <name type="scientific">Pseudomassariella vexata</name>
    <dbReference type="NCBI Taxonomy" id="1141098"/>
    <lineage>
        <taxon>Eukaryota</taxon>
        <taxon>Fungi</taxon>
        <taxon>Dikarya</taxon>
        <taxon>Ascomycota</taxon>
        <taxon>Pezizomycotina</taxon>
        <taxon>Sordariomycetes</taxon>
        <taxon>Xylariomycetidae</taxon>
        <taxon>Amphisphaeriales</taxon>
        <taxon>Pseudomassariaceae</taxon>
        <taxon>Pseudomassariella</taxon>
    </lineage>
</organism>
<gene>
    <name evidence="1" type="ORF">BCR38DRAFT_174911</name>
</gene>
<dbReference type="AlphaFoldDB" id="A0A1Y2E3R3"/>
<proteinExistence type="predicted"/>
<name>A0A1Y2E3R3_9PEZI</name>
<reference evidence="1 2" key="1">
    <citation type="submission" date="2016-07" db="EMBL/GenBank/DDBJ databases">
        <title>Pervasive Adenine N6-methylation of Active Genes in Fungi.</title>
        <authorList>
            <consortium name="DOE Joint Genome Institute"/>
            <person name="Mondo S.J."/>
            <person name="Dannebaum R.O."/>
            <person name="Kuo R.C."/>
            <person name="Labutti K."/>
            <person name="Haridas S."/>
            <person name="Kuo A."/>
            <person name="Salamov A."/>
            <person name="Ahrendt S.R."/>
            <person name="Lipzen A."/>
            <person name="Sullivan W."/>
            <person name="Andreopoulos W.B."/>
            <person name="Clum A."/>
            <person name="Lindquist E."/>
            <person name="Daum C."/>
            <person name="Ramamoorthy G.K."/>
            <person name="Gryganskyi A."/>
            <person name="Culley D."/>
            <person name="Magnuson J.K."/>
            <person name="James T.Y."/>
            <person name="O'Malley M.A."/>
            <person name="Stajich J.E."/>
            <person name="Spatafora J.W."/>
            <person name="Visel A."/>
            <person name="Grigoriev I.V."/>
        </authorList>
    </citation>
    <scope>NUCLEOTIDE SEQUENCE [LARGE SCALE GENOMIC DNA]</scope>
    <source>
        <strain evidence="1 2">CBS 129021</strain>
    </source>
</reference>
<dbReference type="InParanoid" id="A0A1Y2E3R3"/>
<dbReference type="GeneID" id="63770094"/>
<keyword evidence="2" id="KW-1185">Reference proteome</keyword>
<comment type="caution">
    <text evidence="1">The sequence shown here is derived from an EMBL/GenBank/DDBJ whole genome shotgun (WGS) entry which is preliminary data.</text>
</comment>
<dbReference type="RefSeq" id="XP_040717162.1">
    <property type="nucleotide sequence ID" value="XM_040853882.1"/>
</dbReference>
<evidence type="ECO:0000313" key="2">
    <source>
        <dbReference type="Proteomes" id="UP000193689"/>
    </source>
</evidence>
<evidence type="ECO:0000313" key="1">
    <source>
        <dbReference type="EMBL" id="ORY66198.1"/>
    </source>
</evidence>